<organism evidence="3 4">
    <name type="scientific">Serratia plymuthica</name>
    <dbReference type="NCBI Taxonomy" id="82996"/>
    <lineage>
        <taxon>Bacteria</taxon>
        <taxon>Pseudomonadati</taxon>
        <taxon>Pseudomonadota</taxon>
        <taxon>Gammaproteobacteria</taxon>
        <taxon>Enterobacterales</taxon>
        <taxon>Yersiniaceae</taxon>
        <taxon>Serratia</taxon>
    </lineage>
</organism>
<accession>A0A2X4UB82</accession>
<evidence type="ECO:0000313" key="3">
    <source>
        <dbReference type="EMBL" id="SQI36151.1"/>
    </source>
</evidence>
<dbReference type="AlphaFoldDB" id="A0A2X4UB82"/>
<reference evidence="2 5" key="2">
    <citation type="submission" date="2020-12" db="EMBL/GenBank/DDBJ databases">
        <title>FDA dAtabase for Regulatory Grade micrObial Sequences (FDA-ARGOS): Supporting development and validation of Infectious Disease Dx tests.</title>
        <authorList>
            <person name="Sproer C."/>
            <person name="Gronow S."/>
            <person name="Severitt S."/>
            <person name="Schroder I."/>
            <person name="Tallon L."/>
            <person name="Sadzewicz L."/>
            <person name="Zhao X."/>
            <person name="Boylan J."/>
            <person name="Ott S."/>
            <person name="Bowen H."/>
            <person name="Vavikolanu K."/>
            <person name="Mehta A."/>
            <person name="Aluvathingal J."/>
            <person name="Nadendla S."/>
            <person name="Lowell S."/>
            <person name="Myers T."/>
            <person name="Yan Y."/>
            <person name="Sichtig H."/>
        </authorList>
    </citation>
    <scope>NUCLEOTIDE SEQUENCE [LARGE SCALE GENOMIC DNA]</scope>
    <source>
        <strain evidence="2 5">FDAARGOS_907</strain>
    </source>
</reference>
<dbReference type="InterPro" id="IPR000182">
    <property type="entry name" value="GNAT_dom"/>
</dbReference>
<evidence type="ECO:0000313" key="4">
    <source>
        <dbReference type="Proteomes" id="UP000248897"/>
    </source>
</evidence>
<dbReference type="Gene3D" id="3.40.630.30">
    <property type="match status" value="1"/>
</dbReference>
<keyword evidence="5" id="KW-1185">Reference proteome</keyword>
<feature type="domain" description="N-acetyltransferase" evidence="1">
    <location>
        <begin position="2"/>
        <end position="154"/>
    </location>
</feature>
<reference evidence="3 4" key="1">
    <citation type="submission" date="2018-06" db="EMBL/GenBank/DDBJ databases">
        <authorList>
            <consortium name="Pathogen Informatics"/>
            <person name="Doyle S."/>
        </authorList>
    </citation>
    <scope>NUCLEOTIDE SEQUENCE [LARGE SCALE GENOMIC DNA]</scope>
    <source>
        <strain evidence="3 4">NCTC12961</strain>
    </source>
</reference>
<evidence type="ECO:0000313" key="5">
    <source>
        <dbReference type="Proteomes" id="UP000594967"/>
    </source>
</evidence>
<evidence type="ECO:0000313" key="2">
    <source>
        <dbReference type="EMBL" id="QPS21592.1"/>
    </source>
</evidence>
<dbReference type="PROSITE" id="PS51186">
    <property type="entry name" value="GNAT"/>
    <property type="match status" value="1"/>
</dbReference>
<dbReference type="Proteomes" id="UP000594967">
    <property type="component" value="Chromosome"/>
</dbReference>
<dbReference type="EMBL" id="CP065673">
    <property type="protein sequence ID" value="QPS21592.1"/>
    <property type="molecule type" value="Genomic_DNA"/>
</dbReference>
<protein>
    <submittedName>
        <fullName evidence="2">GNAT family N-acetyltransferase</fullName>
    </submittedName>
    <submittedName>
        <fullName evidence="3">Uncharacterized N-acetyltransferase YycN</fullName>
        <ecNumber evidence="3">2.3.1.-</ecNumber>
    </submittedName>
</protein>
<gene>
    <name evidence="3" type="primary">yycN_2</name>
    <name evidence="2" type="ORF">I6G64_04010</name>
    <name evidence="3" type="ORF">NCTC12961_02031</name>
</gene>
<evidence type="ECO:0000259" key="1">
    <source>
        <dbReference type="PROSITE" id="PS51186"/>
    </source>
</evidence>
<dbReference type="EC" id="2.3.1.-" evidence="3"/>
<dbReference type="Pfam" id="PF00583">
    <property type="entry name" value="Acetyltransf_1"/>
    <property type="match status" value="1"/>
</dbReference>
<dbReference type="Proteomes" id="UP000248897">
    <property type="component" value="Chromosome 1"/>
</dbReference>
<keyword evidence="3" id="KW-0808">Transferase</keyword>
<name>A0A2X4UB82_SERPL</name>
<dbReference type="GO" id="GO:0016747">
    <property type="term" value="F:acyltransferase activity, transferring groups other than amino-acyl groups"/>
    <property type="evidence" value="ECO:0007669"/>
    <property type="project" value="InterPro"/>
</dbReference>
<dbReference type="SUPFAM" id="SSF55729">
    <property type="entry name" value="Acyl-CoA N-acyltransferases (Nat)"/>
    <property type="match status" value="1"/>
</dbReference>
<dbReference type="RefSeq" id="WP_063199813.1">
    <property type="nucleotide sequence ID" value="NZ_CAMITG010000003.1"/>
</dbReference>
<keyword evidence="3" id="KW-0012">Acyltransferase</keyword>
<dbReference type="CDD" id="cd04301">
    <property type="entry name" value="NAT_SF"/>
    <property type="match status" value="1"/>
</dbReference>
<sequence length="154" mass="17626">MVILQDMTETEFNAYRLIFINEYASDLADSRKYSIEEAQEKATKVIDAVSLPSADKPENRFFSILRSDTETQVIGYLWIEITKKSAWILDFWLMPDWRMRGFGRAALAEMEVTLAHMGVKEVGLRVAPNNPAAKALYEKVGFRITGFNMHRALS</sequence>
<proteinExistence type="predicted"/>
<dbReference type="EMBL" id="LS483469">
    <property type="protein sequence ID" value="SQI36151.1"/>
    <property type="molecule type" value="Genomic_DNA"/>
</dbReference>
<dbReference type="InterPro" id="IPR016181">
    <property type="entry name" value="Acyl_CoA_acyltransferase"/>
</dbReference>